<evidence type="ECO:0000313" key="3">
    <source>
        <dbReference type="Proteomes" id="UP000190648"/>
    </source>
</evidence>
<organism evidence="2 3">
    <name type="scientific">Patagioenas fasciata monilis</name>
    <dbReference type="NCBI Taxonomy" id="372326"/>
    <lineage>
        <taxon>Eukaryota</taxon>
        <taxon>Metazoa</taxon>
        <taxon>Chordata</taxon>
        <taxon>Craniata</taxon>
        <taxon>Vertebrata</taxon>
        <taxon>Euteleostomi</taxon>
        <taxon>Archelosauria</taxon>
        <taxon>Archosauria</taxon>
        <taxon>Dinosauria</taxon>
        <taxon>Saurischia</taxon>
        <taxon>Theropoda</taxon>
        <taxon>Coelurosauria</taxon>
        <taxon>Aves</taxon>
        <taxon>Neognathae</taxon>
        <taxon>Neoaves</taxon>
        <taxon>Columbimorphae</taxon>
        <taxon>Columbiformes</taxon>
        <taxon>Columbidae</taxon>
        <taxon>Patagioenas</taxon>
    </lineage>
</organism>
<protein>
    <submittedName>
        <fullName evidence="2">Uncharacterized protein</fullName>
    </submittedName>
</protein>
<feature type="compositionally biased region" description="Pro residues" evidence="1">
    <location>
        <begin position="1"/>
        <end position="11"/>
    </location>
</feature>
<evidence type="ECO:0000256" key="1">
    <source>
        <dbReference type="SAM" id="MobiDB-lite"/>
    </source>
</evidence>
<reference evidence="2 3" key="1">
    <citation type="submission" date="2016-02" db="EMBL/GenBank/DDBJ databases">
        <title>Band-tailed pigeon sequencing and assembly.</title>
        <authorList>
            <person name="Soares A.E."/>
            <person name="Novak B.J."/>
            <person name="Rice E.S."/>
            <person name="O'Connell B."/>
            <person name="Chang D."/>
            <person name="Weber S."/>
            <person name="Shapiro B."/>
        </authorList>
    </citation>
    <scope>NUCLEOTIDE SEQUENCE [LARGE SCALE GENOMIC DNA]</scope>
    <source>
        <strain evidence="2">BTP2013</strain>
        <tissue evidence="2">Blood</tissue>
    </source>
</reference>
<dbReference type="AlphaFoldDB" id="A0A1V4KA13"/>
<keyword evidence="3" id="KW-1185">Reference proteome</keyword>
<dbReference type="Proteomes" id="UP000190648">
    <property type="component" value="Unassembled WGS sequence"/>
</dbReference>
<comment type="caution">
    <text evidence="2">The sequence shown here is derived from an EMBL/GenBank/DDBJ whole genome shotgun (WGS) entry which is preliminary data.</text>
</comment>
<proteinExistence type="predicted"/>
<feature type="region of interest" description="Disordered" evidence="1">
    <location>
        <begin position="1"/>
        <end position="50"/>
    </location>
</feature>
<gene>
    <name evidence="2" type="ORF">AV530_011475</name>
</gene>
<evidence type="ECO:0000313" key="2">
    <source>
        <dbReference type="EMBL" id="OPJ81225.1"/>
    </source>
</evidence>
<dbReference type="EMBL" id="LSYS01004026">
    <property type="protein sequence ID" value="OPJ81225.1"/>
    <property type="molecule type" value="Genomic_DNA"/>
</dbReference>
<feature type="region of interest" description="Disordered" evidence="1">
    <location>
        <begin position="73"/>
        <end position="119"/>
    </location>
</feature>
<accession>A0A1V4KA13</accession>
<name>A0A1V4KA13_PATFA</name>
<sequence>MSPPIAPPPSRLRPLPAHPTALGPAPRDAPAPASLWLRPEAGSAGPMGAAGRAVSQALLGAVCLFCAHRARQRQDRAPCPGSGPVSRIGPWHPGDHTAPESDPVSRIGPRVQDRALASR</sequence>